<dbReference type="PRINTS" id="PR00069">
    <property type="entry name" value="ALDKETRDTASE"/>
</dbReference>
<evidence type="ECO:0000313" key="3">
    <source>
        <dbReference type="Proteomes" id="UP000092544"/>
    </source>
</evidence>
<sequence length="300" mass="33783">MEKLRVGQSDLQFSRLVYGVWRLSDAADTSHTHIREKVDACLDQGITTFDHADIYGDYECERLFGQILEKDSSLRSRMELISKCDIALLSDKFPSRRVKYYDTSAHYIEKSVEQSLKNLHTDYLDLLLIHRPDPFMNATETGHALDALIDSGKVRAVGVSNFSVWDWRLLQANMRHSLVANQVEMSLLHRDEFTNGNLSAMQIDGMTPMAWSPLAGGGLFSSSPGTQRLAPIFERMADMQDCTVDQIALAWLLAHPACIIPVVGTNNLDRIKALSHVSNIDIDRETWFELWTAAAGQEVP</sequence>
<keyword evidence="2" id="KW-0560">Oxidoreductase</keyword>
<reference evidence="2 3" key="1">
    <citation type="submission" date="2016-06" db="EMBL/GenBank/DDBJ databases">
        <authorList>
            <person name="Kjaerup R.B."/>
            <person name="Dalgaard T.S."/>
            <person name="Juul-Madsen H.R."/>
        </authorList>
    </citation>
    <scope>NUCLEOTIDE SEQUENCE [LARGE SCALE GENOMIC DNA]</scope>
    <source>
        <strain evidence="2 3">CECT 8886</strain>
    </source>
</reference>
<dbReference type="Pfam" id="PF00248">
    <property type="entry name" value="Aldo_ket_red"/>
    <property type="match status" value="1"/>
</dbReference>
<keyword evidence="3" id="KW-1185">Reference proteome</keyword>
<accession>A0A1A8TW53</accession>
<dbReference type="RefSeq" id="WP_067020812.1">
    <property type="nucleotide sequence ID" value="NZ_FLOB01000021.1"/>
</dbReference>
<evidence type="ECO:0000259" key="1">
    <source>
        <dbReference type="Pfam" id="PF00248"/>
    </source>
</evidence>
<dbReference type="InterPro" id="IPR036812">
    <property type="entry name" value="NAD(P)_OxRdtase_dom_sf"/>
</dbReference>
<dbReference type="CDD" id="cd19092">
    <property type="entry name" value="AKR_BsYcsN_EcYdhF-like"/>
    <property type="match status" value="1"/>
</dbReference>
<dbReference type="PANTHER" id="PTHR43364:SF1">
    <property type="entry name" value="OXIDOREDUCTASE YDHF"/>
    <property type="match status" value="1"/>
</dbReference>
<dbReference type="Gene3D" id="3.20.20.100">
    <property type="entry name" value="NADP-dependent oxidoreductase domain"/>
    <property type="match status" value="1"/>
</dbReference>
<dbReference type="SUPFAM" id="SSF51430">
    <property type="entry name" value="NAD(P)-linked oxidoreductase"/>
    <property type="match status" value="1"/>
</dbReference>
<dbReference type="GO" id="GO:0016491">
    <property type="term" value="F:oxidoreductase activity"/>
    <property type="evidence" value="ECO:0007669"/>
    <property type="project" value="UniProtKB-KW"/>
</dbReference>
<gene>
    <name evidence="2" type="primary">ydhF_2</name>
    <name evidence="2" type="ORF">MSP8886_04240</name>
</gene>
<dbReference type="GO" id="GO:0005829">
    <property type="term" value="C:cytosol"/>
    <property type="evidence" value="ECO:0007669"/>
    <property type="project" value="TreeGrafter"/>
</dbReference>
<dbReference type="InterPro" id="IPR018170">
    <property type="entry name" value="Aldo/ket_reductase_CS"/>
</dbReference>
<dbReference type="InterPro" id="IPR050523">
    <property type="entry name" value="AKR_Detox_Biosynth"/>
</dbReference>
<protein>
    <submittedName>
        <fullName evidence="2">Oxidoreductase YdhF</fullName>
        <ecNumber evidence="2">1.-.-.-</ecNumber>
    </submittedName>
</protein>
<dbReference type="Proteomes" id="UP000092544">
    <property type="component" value="Unassembled WGS sequence"/>
</dbReference>
<evidence type="ECO:0000313" key="2">
    <source>
        <dbReference type="EMBL" id="SBS37725.1"/>
    </source>
</evidence>
<dbReference type="PROSITE" id="PS00062">
    <property type="entry name" value="ALDOKETO_REDUCTASE_2"/>
    <property type="match status" value="1"/>
</dbReference>
<dbReference type="STRING" id="1792290.MSP8886_04240"/>
<organism evidence="2 3">
    <name type="scientific">Marinomonas spartinae</name>
    <dbReference type="NCBI Taxonomy" id="1792290"/>
    <lineage>
        <taxon>Bacteria</taxon>
        <taxon>Pseudomonadati</taxon>
        <taxon>Pseudomonadota</taxon>
        <taxon>Gammaproteobacteria</taxon>
        <taxon>Oceanospirillales</taxon>
        <taxon>Oceanospirillaceae</taxon>
        <taxon>Marinomonas</taxon>
    </lineage>
</organism>
<dbReference type="EC" id="1.-.-.-" evidence="2"/>
<dbReference type="EMBL" id="FLOB01000021">
    <property type="protein sequence ID" value="SBS37725.1"/>
    <property type="molecule type" value="Genomic_DNA"/>
</dbReference>
<name>A0A1A8TW53_9GAMM</name>
<feature type="domain" description="NADP-dependent oxidoreductase" evidence="1">
    <location>
        <begin position="15"/>
        <end position="287"/>
    </location>
</feature>
<dbReference type="PANTHER" id="PTHR43364">
    <property type="entry name" value="NADH-SPECIFIC METHYLGLYOXAL REDUCTASE-RELATED"/>
    <property type="match status" value="1"/>
</dbReference>
<dbReference type="OrthoDB" id="9768793at2"/>
<proteinExistence type="predicted"/>
<dbReference type="InterPro" id="IPR020471">
    <property type="entry name" value="AKR"/>
</dbReference>
<dbReference type="InterPro" id="IPR023210">
    <property type="entry name" value="NADP_OxRdtase_dom"/>
</dbReference>
<dbReference type="AlphaFoldDB" id="A0A1A8TW53"/>